<name>A0AA42TVB1_9BURK</name>
<evidence type="ECO:0000313" key="2">
    <source>
        <dbReference type="Proteomes" id="UP001161065"/>
    </source>
</evidence>
<proteinExistence type="predicted"/>
<dbReference type="AlphaFoldDB" id="A0AA42TVB1"/>
<reference evidence="1" key="1">
    <citation type="submission" date="2022-09" db="EMBL/GenBank/DDBJ databases">
        <title>Intensive care unit water sources are persistently colonized with multi-drug resistant bacteria and are the site of extensive horizontal gene transfer of antibiotic resistance genes.</title>
        <authorList>
            <person name="Diorio-Toth L."/>
        </authorList>
    </citation>
    <scope>NUCLEOTIDE SEQUENCE</scope>
    <source>
        <strain evidence="1">GD03832</strain>
    </source>
</reference>
<dbReference type="Pfam" id="PF05930">
    <property type="entry name" value="Phage_AlpA"/>
    <property type="match status" value="1"/>
</dbReference>
<accession>A0AA42TVB1</accession>
<dbReference type="Proteomes" id="UP001161065">
    <property type="component" value="Unassembled WGS sequence"/>
</dbReference>
<organism evidence="1 2">
    <name type="scientific">Comamonas thiooxydans</name>
    <dbReference type="NCBI Taxonomy" id="363952"/>
    <lineage>
        <taxon>Bacteria</taxon>
        <taxon>Pseudomonadati</taxon>
        <taxon>Pseudomonadota</taxon>
        <taxon>Betaproteobacteria</taxon>
        <taxon>Burkholderiales</taxon>
        <taxon>Comamonadaceae</taxon>
        <taxon>Comamonas</taxon>
    </lineage>
</organism>
<sequence length="73" mass="8238">MSNTEKPKTQIQPLVYTKAQLPAILGLSKATIDRMRKDKEFPEAIVLCKNKVGWPVEVVKQWIAQRPAATGIY</sequence>
<dbReference type="InterPro" id="IPR010260">
    <property type="entry name" value="AlpA"/>
</dbReference>
<gene>
    <name evidence="1" type="ORF">N5D63_17050</name>
</gene>
<comment type="caution">
    <text evidence="1">The sequence shown here is derived from an EMBL/GenBank/DDBJ whole genome shotgun (WGS) entry which is preliminary data.</text>
</comment>
<evidence type="ECO:0000313" key="1">
    <source>
        <dbReference type="EMBL" id="MDH1335854.1"/>
    </source>
</evidence>
<dbReference type="RefSeq" id="WP_034397406.1">
    <property type="nucleotide sequence ID" value="NZ_AWTM01000002.1"/>
</dbReference>
<protein>
    <submittedName>
        <fullName evidence="1">AlpA family phage regulatory protein</fullName>
    </submittedName>
</protein>
<dbReference type="EMBL" id="JAOCEK010000015">
    <property type="protein sequence ID" value="MDH1335854.1"/>
    <property type="molecule type" value="Genomic_DNA"/>
</dbReference>